<feature type="region of interest" description="Disordered" evidence="1">
    <location>
        <begin position="208"/>
        <end position="230"/>
    </location>
</feature>
<dbReference type="RefSeq" id="XP_022089409.1">
    <property type="nucleotide sequence ID" value="XM_022233717.1"/>
</dbReference>
<evidence type="ECO:0000313" key="2">
    <source>
        <dbReference type="Proteomes" id="UP000694845"/>
    </source>
</evidence>
<feature type="region of interest" description="Disordered" evidence="1">
    <location>
        <begin position="664"/>
        <end position="747"/>
    </location>
</feature>
<dbReference type="GO" id="GO:0007099">
    <property type="term" value="P:centriole replication"/>
    <property type="evidence" value="ECO:0007669"/>
    <property type="project" value="InterPro"/>
</dbReference>
<dbReference type="KEGG" id="aplc:110978599"/>
<evidence type="ECO:0000256" key="1">
    <source>
        <dbReference type="SAM" id="MobiDB-lite"/>
    </source>
</evidence>
<proteinExistence type="predicted"/>
<dbReference type="GO" id="GO:0005814">
    <property type="term" value="C:centriole"/>
    <property type="evidence" value="ECO:0007669"/>
    <property type="project" value="InterPro"/>
</dbReference>
<dbReference type="PANTHER" id="PTHR13594">
    <property type="entry name" value="CENTRIOLAR COILED-COIL PROTEIN OF 110 KDA"/>
    <property type="match status" value="1"/>
</dbReference>
<dbReference type="Proteomes" id="UP000694845">
    <property type="component" value="Unplaced"/>
</dbReference>
<dbReference type="InterPro" id="IPR033207">
    <property type="entry name" value="CCP110"/>
</dbReference>
<feature type="region of interest" description="Disordered" evidence="1">
    <location>
        <begin position="262"/>
        <end position="288"/>
    </location>
</feature>
<feature type="compositionally biased region" description="Basic and acidic residues" evidence="1">
    <location>
        <begin position="675"/>
        <end position="703"/>
    </location>
</feature>
<feature type="region of interest" description="Disordered" evidence="1">
    <location>
        <begin position="487"/>
        <end position="579"/>
    </location>
</feature>
<sequence length="1082" mass="117930">MMEEILASIEQQLCSFHILDENVGVDGGRSQSDDNDDSSFHAGQAFESLIKMNGKPIPPPVMTKQKRLEMRALRGKAVEIEQELANQRRLKLLEKVQTIVSRIEERRSTSQASQVDVNPISVEPEDSRSPNPANLLQALDNPTDTNSETVNHTSSIGHPNQNSSWTTLDPRIPHLVTSLTAGISSAQGSTSSSSDVSLLNQTVVAASDFSPKDQEGSGGTPIDSTQDKSHTLEDTLPNHLILEDSLVPCISLPLPGSNISKSDSSFQIPLGKSPETSPPKTDKDEANFQLPNNVPVGISKAIGSTASVKLACSWNQDKQQMLEPELCQDEIPAVPRFQLMPSLMRLHQDDEDDLEPFGERETYLSLLGEYSSLPMPGGSSHFFSDVSVVPSSTPLENPSPIMIEKLSEDCWQNLSKENSGDVAFPNEEESSVFLSISSTLQTNSAGLSCTLPSNLRTISAASTLQDVDDPWNTLTETPLPTCEDFHLNPDISAPRGTPVGQEDGGSNPVSVTKSAKASVDSTGNETGFFSPEKRVRRNSYTLDHPSPALLSAQARNEAPHASVEKKNAGSSARRSLELNKDTQININGNSHEAGIDTVKPGVQKTRPTEEFVEEKVLHQQLQYFEEMRLHLEQQQRQQLQQLLMEQQQAQMALQQEMVQLERRLQQQQQQQHQQDTAEGKEDRRAGSREDRAGRPREGAETKGKVFATSVSPASVSSNKSTPKSSQKTPSPVIASKQTSPSSLNKVVSPAVKPASTVGSGVRAEPFYLGGDPSRFDGGASVGPVTARSPGVGENISTQEQISLLKQINSPTMCKKLDKISAAAKGYLTRRVFKTQQVQSIIKTIKDSVAFADKFISETPIKKGGMSMQDMALAERVLAQVRAAQYDLYDIFFTLPIADRMSLIEKSKRLIVEGGQTKKVSPEGDTKVPSQPLSSATVKALERKKKAREAEARLFGDMKSVSKAGVPSSRSRPVSVAEGRILKPLLSQRSPARPASTNTYRPSSYGLVISQDLQKSKDIKKLTHDPGRPKFTAQKAPGNVIQGVRAMKTRSPVAVKTKGVRRSLYPITNPAKKVSRRTVDVKK</sequence>
<name>A0A8B7Y854_ACAPL</name>
<keyword evidence="2" id="KW-1185">Reference proteome</keyword>
<dbReference type="PANTHER" id="PTHR13594:SF1">
    <property type="entry name" value="CENTRIOLAR COILED-COIL PROTEIN OF 110 KDA"/>
    <property type="match status" value="1"/>
</dbReference>
<dbReference type="GeneID" id="110978599"/>
<organism evidence="2 3">
    <name type="scientific">Acanthaster planci</name>
    <name type="common">Crown-of-thorns starfish</name>
    <dbReference type="NCBI Taxonomy" id="133434"/>
    <lineage>
        <taxon>Eukaryota</taxon>
        <taxon>Metazoa</taxon>
        <taxon>Echinodermata</taxon>
        <taxon>Eleutherozoa</taxon>
        <taxon>Asterozoa</taxon>
        <taxon>Asteroidea</taxon>
        <taxon>Valvatacea</taxon>
        <taxon>Valvatida</taxon>
        <taxon>Acanthasteridae</taxon>
        <taxon>Acanthaster</taxon>
    </lineage>
</organism>
<dbReference type="Pfam" id="PF16025">
    <property type="entry name" value="CaM_bind"/>
    <property type="match status" value="1"/>
</dbReference>
<dbReference type="AlphaFoldDB" id="A0A8B7Y854"/>
<evidence type="ECO:0000313" key="3">
    <source>
        <dbReference type="RefSeq" id="XP_022089409.1"/>
    </source>
</evidence>
<dbReference type="GO" id="GO:0032053">
    <property type="term" value="P:ciliary basal body organization"/>
    <property type="evidence" value="ECO:0007669"/>
    <property type="project" value="TreeGrafter"/>
</dbReference>
<gene>
    <name evidence="3" type="primary">LOC110978599</name>
</gene>
<dbReference type="GO" id="GO:1903723">
    <property type="term" value="P:negative regulation of centriole elongation"/>
    <property type="evidence" value="ECO:0007669"/>
    <property type="project" value="TreeGrafter"/>
</dbReference>
<dbReference type="GO" id="GO:0032465">
    <property type="term" value="P:regulation of cytokinesis"/>
    <property type="evidence" value="ECO:0007669"/>
    <property type="project" value="InterPro"/>
</dbReference>
<feature type="compositionally biased region" description="Low complexity" evidence="1">
    <location>
        <begin position="707"/>
        <end position="732"/>
    </location>
</feature>
<accession>A0A8B7Y854</accession>
<feature type="compositionally biased region" description="Low complexity" evidence="1">
    <location>
        <begin position="665"/>
        <end position="674"/>
    </location>
</feature>
<feature type="region of interest" description="Disordered" evidence="1">
    <location>
        <begin position="105"/>
        <end position="168"/>
    </location>
</feature>
<protein>
    <submittedName>
        <fullName evidence="3">Uncharacterized protein LOC110978599 isoform X1</fullName>
    </submittedName>
</protein>
<feature type="compositionally biased region" description="Polar residues" evidence="1">
    <location>
        <begin position="507"/>
        <end position="527"/>
    </location>
</feature>
<dbReference type="OrthoDB" id="10028852at2759"/>
<dbReference type="OMA" id="HGVEETW"/>
<feature type="compositionally biased region" description="Polar residues" evidence="1">
    <location>
        <begin position="735"/>
        <end position="745"/>
    </location>
</feature>
<feature type="compositionally biased region" description="Polar residues" evidence="1">
    <location>
        <begin position="129"/>
        <end position="167"/>
    </location>
</feature>
<reference evidence="3" key="1">
    <citation type="submission" date="2025-08" db="UniProtKB">
        <authorList>
            <consortium name="RefSeq"/>
        </authorList>
    </citation>
    <scope>IDENTIFICATION</scope>
</reference>